<gene>
    <name evidence="1" type="ORF">CAMGR0001_0136</name>
</gene>
<reference evidence="1 2" key="1">
    <citation type="submission" date="2009-07" db="EMBL/GenBank/DDBJ databases">
        <authorList>
            <person name="Madupu R."/>
            <person name="Sebastian Y."/>
            <person name="Durkin A.S."/>
            <person name="Torralba M."/>
            <person name="Methe B."/>
            <person name="Sutton G.G."/>
            <person name="Strausberg R.L."/>
            <person name="Nelson K.E."/>
        </authorList>
    </citation>
    <scope>NUCLEOTIDE SEQUENCE [LARGE SCALE GENOMIC DNA]</scope>
    <source>
        <strain evidence="1 2">RM3268</strain>
    </source>
</reference>
<protein>
    <submittedName>
        <fullName evidence="1">Uncharacterized protein</fullName>
    </submittedName>
</protein>
<comment type="caution">
    <text evidence="1">The sequence shown here is derived from an EMBL/GenBank/DDBJ whole genome shotgun (WGS) entry which is preliminary data.</text>
</comment>
<evidence type="ECO:0000313" key="2">
    <source>
        <dbReference type="Proteomes" id="UP000005709"/>
    </source>
</evidence>
<accession>C8PKC1</accession>
<sequence>MKSVIKILAMFDLNLIDEICSRNLAFSRLRLSKFYPPELFAEAKF</sequence>
<proteinExistence type="predicted"/>
<dbReference type="EMBL" id="ACYG01000030">
    <property type="protein sequence ID" value="EEV16530.1"/>
    <property type="molecule type" value="Genomic_DNA"/>
</dbReference>
<dbReference type="Proteomes" id="UP000005709">
    <property type="component" value="Unassembled WGS sequence"/>
</dbReference>
<evidence type="ECO:0000313" key="1">
    <source>
        <dbReference type="EMBL" id="EEV16530.1"/>
    </source>
</evidence>
<keyword evidence="2" id="KW-1185">Reference proteome</keyword>
<name>C8PKC1_9BACT</name>
<organism evidence="1 2">
    <name type="scientific">Campylobacter gracilis RM3268</name>
    <dbReference type="NCBI Taxonomy" id="553220"/>
    <lineage>
        <taxon>Bacteria</taxon>
        <taxon>Pseudomonadati</taxon>
        <taxon>Campylobacterota</taxon>
        <taxon>Epsilonproteobacteria</taxon>
        <taxon>Campylobacterales</taxon>
        <taxon>Campylobacteraceae</taxon>
        <taxon>Campylobacter</taxon>
    </lineage>
</organism>
<dbReference type="AlphaFoldDB" id="C8PKC1"/>